<evidence type="ECO:0000313" key="4">
    <source>
        <dbReference type="Proteomes" id="UP000410492"/>
    </source>
</evidence>
<sequence length="134" mass="14939">MCLATLWVEYVVFLYVVQHILSIMSGDSPTSHRNEIFDFREGNGRQSPGPTTSKDAAYPPPNAGVVQASVLVEPDKDKEEEEKALMCSTILNNPSSDGSYNQEQDNTVRADEWSQNRTLGNAMDNHSHIRRTAI</sequence>
<feature type="compositionally biased region" description="Basic and acidic residues" evidence="1">
    <location>
        <begin position="30"/>
        <end position="43"/>
    </location>
</feature>
<feature type="region of interest" description="Disordered" evidence="1">
    <location>
        <begin position="26"/>
        <end position="62"/>
    </location>
</feature>
<evidence type="ECO:0000256" key="1">
    <source>
        <dbReference type="SAM" id="MobiDB-lite"/>
    </source>
</evidence>
<feature type="compositionally biased region" description="Polar residues" evidence="1">
    <location>
        <begin position="90"/>
        <end position="105"/>
    </location>
</feature>
<dbReference type="AlphaFoldDB" id="A0A653BRJ2"/>
<feature type="compositionally biased region" description="Polar residues" evidence="1">
    <location>
        <begin position="44"/>
        <end position="54"/>
    </location>
</feature>
<feature type="chain" id="PRO_5024957599" evidence="2">
    <location>
        <begin position="23"/>
        <end position="134"/>
    </location>
</feature>
<keyword evidence="2" id="KW-0732">Signal</keyword>
<evidence type="ECO:0000313" key="3">
    <source>
        <dbReference type="EMBL" id="VEN37971.1"/>
    </source>
</evidence>
<dbReference type="EMBL" id="CAACVG010003948">
    <property type="protein sequence ID" value="VEN37971.1"/>
    <property type="molecule type" value="Genomic_DNA"/>
</dbReference>
<feature type="region of interest" description="Disordered" evidence="1">
    <location>
        <begin position="90"/>
        <end position="110"/>
    </location>
</feature>
<name>A0A653BRJ2_CALMS</name>
<reference evidence="3 4" key="1">
    <citation type="submission" date="2019-01" db="EMBL/GenBank/DDBJ databases">
        <authorList>
            <person name="Sayadi A."/>
        </authorList>
    </citation>
    <scope>NUCLEOTIDE SEQUENCE [LARGE SCALE GENOMIC DNA]</scope>
</reference>
<dbReference type="OrthoDB" id="6608749at2759"/>
<keyword evidence="4" id="KW-1185">Reference proteome</keyword>
<feature type="non-terminal residue" evidence="3">
    <location>
        <position position="134"/>
    </location>
</feature>
<evidence type="ECO:0000256" key="2">
    <source>
        <dbReference type="SAM" id="SignalP"/>
    </source>
</evidence>
<gene>
    <name evidence="3" type="ORF">CALMAC_LOCUS3020</name>
</gene>
<dbReference type="Proteomes" id="UP000410492">
    <property type="component" value="Unassembled WGS sequence"/>
</dbReference>
<accession>A0A653BRJ2</accession>
<organism evidence="3 4">
    <name type="scientific">Callosobruchus maculatus</name>
    <name type="common">Southern cowpea weevil</name>
    <name type="synonym">Pulse bruchid</name>
    <dbReference type="NCBI Taxonomy" id="64391"/>
    <lineage>
        <taxon>Eukaryota</taxon>
        <taxon>Metazoa</taxon>
        <taxon>Ecdysozoa</taxon>
        <taxon>Arthropoda</taxon>
        <taxon>Hexapoda</taxon>
        <taxon>Insecta</taxon>
        <taxon>Pterygota</taxon>
        <taxon>Neoptera</taxon>
        <taxon>Endopterygota</taxon>
        <taxon>Coleoptera</taxon>
        <taxon>Polyphaga</taxon>
        <taxon>Cucujiformia</taxon>
        <taxon>Chrysomeloidea</taxon>
        <taxon>Chrysomelidae</taxon>
        <taxon>Bruchinae</taxon>
        <taxon>Bruchini</taxon>
        <taxon>Callosobruchus</taxon>
    </lineage>
</organism>
<protein>
    <submittedName>
        <fullName evidence="3">Uncharacterized protein</fullName>
    </submittedName>
</protein>
<proteinExistence type="predicted"/>
<feature type="signal peptide" evidence="2">
    <location>
        <begin position="1"/>
        <end position="22"/>
    </location>
</feature>